<feature type="region of interest" description="Disordered" evidence="1">
    <location>
        <begin position="14"/>
        <end position="61"/>
    </location>
</feature>
<dbReference type="GeneID" id="18924814"/>
<feature type="region of interest" description="Disordered" evidence="1">
    <location>
        <begin position="81"/>
        <end position="110"/>
    </location>
</feature>
<evidence type="ECO:0000313" key="3">
    <source>
        <dbReference type="Proteomes" id="UP000001072"/>
    </source>
</evidence>
<dbReference type="OrthoDB" id="2507494at2759"/>
<dbReference type="STRING" id="747676.F4S7Z0"/>
<protein>
    <submittedName>
        <fullName evidence="2">Uncharacterized protein</fullName>
    </submittedName>
</protein>
<dbReference type="VEuPathDB" id="FungiDB:MELLADRAFT_112871"/>
<evidence type="ECO:0000256" key="1">
    <source>
        <dbReference type="SAM" id="MobiDB-lite"/>
    </source>
</evidence>
<sequence length="110" mass="12428">MIFQSDLLVLHQHKHSKLENLTKSKSTQNKESKSLSPKSRDGPNNPFSVKEDESVCQASPFHNEKSRKLAYVFRGKKIQYHPGEDLHNTGDSPFTLSTPKLLVPNDDIPS</sequence>
<dbReference type="InParanoid" id="F4S7Z0"/>
<dbReference type="EMBL" id="GL883162">
    <property type="protein sequence ID" value="EGF99192.1"/>
    <property type="molecule type" value="Genomic_DNA"/>
</dbReference>
<gene>
    <name evidence="2" type="ORF">MELLADRAFT_112871</name>
</gene>
<keyword evidence="3" id="KW-1185">Reference proteome</keyword>
<dbReference type="Proteomes" id="UP000001072">
    <property type="component" value="Unassembled WGS sequence"/>
</dbReference>
<organism evidence="3">
    <name type="scientific">Melampsora larici-populina (strain 98AG31 / pathotype 3-4-7)</name>
    <name type="common">Poplar leaf rust fungus</name>
    <dbReference type="NCBI Taxonomy" id="747676"/>
    <lineage>
        <taxon>Eukaryota</taxon>
        <taxon>Fungi</taxon>
        <taxon>Dikarya</taxon>
        <taxon>Basidiomycota</taxon>
        <taxon>Pucciniomycotina</taxon>
        <taxon>Pucciniomycetes</taxon>
        <taxon>Pucciniales</taxon>
        <taxon>Melampsoraceae</taxon>
        <taxon>Melampsora</taxon>
    </lineage>
</organism>
<evidence type="ECO:0000313" key="2">
    <source>
        <dbReference type="EMBL" id="EGF99192.1"/>
    </source>
</evidence>
<dbReference type="RefSeq" id="XP_007417530.1">
    <property type="nucleotide sequence ID" value="XM_007417468.1"/>
</dbReference>
<feature type="compositionally biased region" description="Basic and acidic residues" evidence="1">
    <location>
        <begin position="17"/>
        <end position="41"/>
    </location>
</feature>
<name>F4S7Z0_MELLP</name>
<proteinExistence type="predicted"/>
<dbReference type="KEGG" id="mlr:MELLADRAFT_112871"/>
<feature type="compositionally biased region" description="Polar residues" evidence="1">
    <location>
        <begin position="89"/>
        <end position="98"/>
    </location>
</feature>
<dbReference type="HOGENOM" id="CLU_2171627_0_0_1"/>
<reference evidence="3" key="1">
    <citation type="journal article" date="2011" name="Proc. Natl. Acad. Sci. U.S.A.">
        <title>Obligate biotrophy features unraveled by the genomic analysis of rust fungi.</title>
        <authorList>
            <person name="Duplessis S."/>
            <person name="Cuomo C.A."/>
            <person name="Lin Y.-C."/>
            <person name="Aerts A."/>
            <person name="Tisserant E."/>
            <person name="Veneault-Fourrey C."/>
            <person name="Joly D.L."/>
            <person name="Hacquard S."/>
            <person name="Amselem J."/>
            <person name="Cantarel B.L."/>
            <person name="Chiu R."/>
            <person name="Coutinho P.M."/>
            <person name="Feau N."/>
            <person name="Field M."/>
            <person name="Frey P."/>
            <person name="Gelhaye E."/>
            <person name="Goldberg J."/>
            <person name="Grabherr M.G."/>
            <person name="Kodira C.D."/>
            <person name="Kohler A."/>
            <person name="Kuees U."/>
            <person name="Lindquist E.A."/>
            <person name="Lucas S.M."/>
            <person name="Mago R."/>
            <person name="Mauceli E."/>
            <person name="Morin E."/>
            <person name="Murat C."/>
            <person name="Pangilinan J.L."/>
            <person name="Park R."/>
            <person name="Pearson M."/>
            <person name="Quesneville H."/>
            <person name="Rouhier N."/>
            <person name="Sakthikumar S."/>
            <person name="Salamov A.A."/>
            <person name="Schmutz J."/>
            <person name="Selles B."/>
            <person name="Shapiro H."/>
            <person name="Tanguay P."/>
            <person name="Tuskan G.A."/>
            <person name="Henrissat B."/>
            <person name="Van de Peer Y."/>
            <person name="Rouze P."/>
            <person name="Ellis J.G."/>
            <person name="Dodds P.N."/>
            <person name="Schein J.E."/>
            <person name="Zhong S."/>
            <person name="Hamelin R.C."/>
            <person name="Grigoriev I.V."/>
            <person name="Szabo L.J."/>
            <person name="Martin F."/>
        </authorList>
    </citation>
    <scope>NUCLEOTIDE SEQUENCE [LARGE SCALE GENOMIC DNA]</scope>
    <source>
        <strain evidence="3">98AG31 / pathotype 3-4-7</strain>
    </source>
</reference>
<dbReference type="AlphaFoldDB" id="F4S7Z0"/>
<accession>F4S7Z0</accession>